<organism evidence="2 3">
    <name type="scientific">Gemmata algarum</name>
    <dbReference type="NCBI Taxonomy" id="2975278"/>
    <lineage>
        <taxon>Bacteria</taxon>
        <taxon>Pseudomonadati</taxon>
        <taxon>Planctomycetota</taxon>
        <taxon>Planctomycetia</taxon>
        <taxon>Gemmatales</taxon>
        <taxon>Gemmataceae</taxon>
        <taxon>Gemmata</taxon>
    </lineage>
</organism>
<reference evidence="3" key="1">
    <citation type="journal article" date="2023" name="Mar. Drugs">
        <title>Gemmata algarum, a Novel Planctomycete Isolated from an Algal Mat, Displays Antimicrobial Activity.</title>
        <authorList>
            <person name="Kumar G."/>
            <person name="Kallscheuer N."/>
            <person name="Kashif M."/>
            <person name="Ahamad S."/>
            <person name="Jagadeeshwari U."/>
            <person name="Pannikurungottu S."/>
            <person name="Haufschild T."/>
            <person name="Kabuu M."/>
            <person name="Sasikala C."/>
            <person name="Jogler C."/>
            <person name="Ramana C."/>
        </authorList>
    </citation>
    <scope>NUCLEOTIDE SEQUENCE [LARGE SCALE GENOMIC DNA]</scope>
    <source>
        <strain evidence="3">JC673</strain>
    </source>
</reference>
<evidence type="ECO:0000256" key="1">
    <source>
        <dbReference type="SAM" id="Phobius"/>
    </source>
</evidence>
<keyword evidence="1" id="KW-1133">Transmembrane helix</keyword>
<evidence type="ECO:0000313" key="3">
    <source>
        <dbReference type="Proteomes" id="UP001272242"/>
    </source>
</evidence>
<proteinExistence type="predicted"/>
<dbReference type="EMBL" id="JAXBLV010000180">
    <property type="protein sequence ID" value="MDY3560625.1"/>
    <property type="molecule type" value="Genomic_DNA"/>
</dbReference>
<dbReference type="RefSeq" id="WP_320687168.1">
    <property type="nucleotide sequence ID" value="NZ_JAXBLV010000180.1"/>
</dbReference>
<name>A0ABU5F1L0_9BACT</name>
<keyword evidence="1" id="KW-0812">Transmembrane</keyword>
<comment type="caution">
    <text evidence="2">The sequence shown here is derived from an EMBL/GenBank/DDBJ whole genome shotgun (WGS) entry which is preliminary data.</text>
</comment>
<dbReference type="Proteomes" id="UP001272242">
    <property type="component" value="Unassembled WGS sequence"/>
</dbReference>
<feature type="transmembrane region" description="Helical" evidence="1">
    <location>
        <begin position="58"/>
        <end position="84"/>
    </location>
</feature>
<protein>
    <submittedName>
        <fullName evidence="2">Uncharacterized protein</fullName>
    </submittedName>
</protein>
<gene>
    <name evidence="2" type="ORF">R5W23_001870</name>
</gene>
<keyword evidence="3" id="KW-1185">Reference proteome</keyword>
<sequence>MREFASLLAMLSLIALLAAVCVVAPAVVAVLVNPWAGLPVAVGSFWVWGRFGPPPMPGFLSVILCLWGHAAILGSLVACVLLAVRR</sequence>
<evidence type="ECO:0000313" key="2">
    <source>
        <dbReference type="EMBL" id="MDY3560625.1"/>
    </source>
</evidence>
<accession>A0ABU5F1L0</accession>
<keyword evidence="1" id="KW-0472">Membrane</keyword>